<organism evidence="1">
    <name type="scientific">marine metagenome</name>
    <dbReference type="NCBI Taxonomy" id="408172"/>
    <lineage>
        <taxon>unclassified sequences</taxon>
        <taxon>metagenomes</taxon>
        <taxon>ecological metagenomes</taxon>
    </lineage>
</organism>
<proteinExistence type="predicted"/>
<reference evidence="1" key="1">
    <citation type="submission" date="2018-05" db="EMBL/GenBank/DDBJ databases">
        <authorList>
            <person name="Lanie J.A."/>
            <person name="Ng W.-L."/>
            <person name="Kazmierczak K.M."/>
            <person name="Andrzejewski T.M."/>
            <person name="Davidsen T.M."/>
            <person name="Wayne K.J."/>
            <person name="Tettelin H."/>
            <person name="Glass J.I."/>
            <person name="Rusch D."/>
            <person name="Podicherti R."/>
            <person name="Tsui H.-C.T."/>
            <person name="Winkler M.E."/>
        </authorList>
    </citation>
    <scope>NUCLEOTIDE SEQUENCE</scope>
</reference>
<sequence length="83" mass="9297">MSMPYIEQIPLSEADGLLKKQFDDAIGRAGRVWNIVHVMSLNPTAMEASMGLYRALMFTPSPLSRVQREMLAVVTSKATNCFY</sequence>
<name>A0A381RB61_9ZZZZ</name>
<protein>
    <submittedName>
        <fullName evidence="1">Uncharacterized protein</fullName>
    </submittedName>
</protein>
<gene>
    <name evidence="1" type="ORF">METZ01_LOCUS41298</name>
</gene>
<dbReference type="InterPro" id="IPR029032">
    <property type="entry name" value="AhpD-like"/>
</dbReference>
<dbReference type="AlphaFoldDB" id="A0A381RB61"/>
<dbReference type="SUPFAM" id="SSF69118">
    <property type="entry name" value="AhpD-like"/>
    <property type="match status" value="1"/>
</dbReference>
<dbReference type="EMBL" id="UINC01001771">
    <property type="protein sequence ID" value="SUZ88444.1"/>
    <property type="molecule type" value="Genomic_DNA"/>
</dbReference>
<dbReference type="Gene3D" id="1.20.1290.10">
    <property type="entry name" value="AhpD-like"/>
    <property type="match status" value="1"/>
</dbReference>
<evidence type="ECO:0000313" key="1">
    <source>
        <dbReference type="EMBL" id="SUZ88444.1"/>
    </source>
</evidence>
<accession>A0A381RB61</accession>